<evidence type="ECO:0000256" key="1">
    <source>
        <dbReference type="SAM" id="MobiDB-lite"/>
    </source>
</evidence>
<name>A0A6M3KN95_9ZZZZ</name>
<dbReference type="EMBL" id="MT141536">
    <property type="protein sequence ID" value="QJA65309.1"/>
    <property type="molecule type" value="Genomic_DNA"/>
</dbReference>
<sequence length="425" mass="47079">MPIKGLTDRPPRLPRVGKIHLGVKVKQEGKAEYPRATDYFVFDPAHPQYEELVATYGEQPKELRILLPIEDEAKFAQQYYRLYSMTRGLVCKGDGETALRMVDTKTGDVANRNTKDVAMRPVTCAGRECPDYGPRKCGEVMNLQFLLPEVSGFGVWQIDTGSINSIINVNSALELVRGVYGRVSMVPLILALEPMEVVNPDDGKKKTVRVLNIRSQDKMIEAYHKAQMPPLQLVASMGETGEIGPIEAEQLPPVGDEPIHTDLPVVEESPGTDSNPWPDAPPGQETNADGVIEGILWIDRKAPLPVGKPGMRVGINGTNDVLRWEQADGDGVDGKGGRWVKEMPEAEKPPVVKQAEKEAAEREDKAIGEPWTGMTFADLLEWAKAHRKDKKGTEGWLFKTFGFNIEKAKANPYECALEVKQLTGW</sequence>
<dbReference type="InterPro" id="IPR043991">
    <property type="entry name" value="Gp3-like"/>
</dbReference>
<proteinExistence type="predicted"/>
<organism evidence="3">
    <name type="scientific">viral metagenome</name>
    <dbReference type="NCBI Taxonomy" id="1070528"/>
    <lineage>
        <taxon>unclassified sequences</taxon>
        <taxon>metagenomes</taxon>
        <taxon>organismal metagenomes</taxon>
    </lineage>
</organism>
<feature type="region of interest" description="Disordered" evidence="1">
    <location>
        <begin position="255"/>
        <end position="287"/>
    </location>
</feature>
<dbReference type="EMBL" id="MT142498">
    <property type="protein sequence ID" value="QJA82895.1"/>
    <property type="molecule type" value="Genomic_DNA"/>
</dbReference>
<evidence type="ECO:0000313" key="3">
    <source>
        <dbReference type="EMBL" id="QJA82895.1"/>
    </source>
</evidence>
<evidence type="ECO:0000313" key="4">
    <source>
        <dbReference type="EMBL" id="QJI00074.1"/>
    </source>
</evidence>
<evidence type="ECO:0000313" key="2">
    <source>
        <dbReference type="EMBL" id="QJA65309.1"/>
    </source>
</evidence>
<protein>
    <submittedName>
        <fullName evidence="3">Uncharacterized protein</fullName>
    </submittedName>
</protein>
<dbReference type="AlphaFoldDB" id="A0A6M3KN95"/>
<accession>A0A6M3KN95</accession>
<dbReference type="EMBL" id="MT144826">
    <property type="protein sequence ID" value="QJI00074.1"/>
    <property type="molecule type" value="Genomic_DNA"/>
</dbReference>
<reference evidence="3" key="1">
    <citation type="submission" date="2020-03" db="EMBL/GenBank/DDBJ databases">
        <title>The deep terrestrial virosphere.</title>
        <authorList>
            <person name="Holmfeldt K."/>
            <person name="Nilsson E."/>
            <person name="Simone D."/>
            <person name="Lopez-Fernandez M."/>
            <person name="Wu X."/>
            <person name="de Brujin I."/>
            <person name="Lundin D."/>
            <person name="Andersson A."/>
            <person name="Bertilsson S."/>
            <person name="Dopson M."/>
        </authorList>
    </citation>
    <scope>NUCLEOTIDE SEQUENCE</scope>
    <source>
        <strain evidence="3">MM415A00356</strain>
        <strain evidence="2">MM415B00404</strain>
        <strain evidence="4">TM448B01815</strain>
    </source>
</reference>
<dbReference type="Pfam" id="PF18897">
    <property type="entry name" value="Gp3-like"/>
    <property type="match status" value="1"/>
</dbReference>
<gene>
    <name evidence="3" type="ORF">MM415A00356_0044</name>
    <name evidence="2" type="ORF">MM415B00404_0011</name>
    <name evidence="4" type="ORF">TM448B01815_0015</name>
</gene>